<dbReference type="InterPro" id="IPR007253">
    <property type="entry name" value="Cell_wall-bd_2"/>
</dbReference>
<organism evidence="2 3">
    <name type="scientific">Herbiconiux ginsengi</name>
    <dbReference type="NCBI Taxonomy" id="381665"/>
    <lineage>
        <taxon>Bacteria</taxon>
        <taxon>Bacillati</taxon>
        <taxon>Actinomycetota</taxon>
        <taxon>Actinomycetes</taxon>
        <taxon>Micrococcales</taxon>
        <taxon>Microbacteriaceae</taxon>
        <taxon>Herbiconiux</taxon>
    </lineage>
</organism>
<dbReference type="OrthoDB" id="5143602at2"/>
<name>A0A1H3LXG1_9MICO</name>
<dbReference type="Pfam" id="PF04122">
    <property type="entry name" value="CW_binding_2"/>
    <property type="match status" value="3"/>
</dbReference>
<gene>
    <name evidence="2" type="ORF">SAMN05216554_1176</name>
</gene>
<dbReference type="PANTHER" id="PTHR30032:SF4">
    <property type="entry name" value="AMIDASE ENHANCER"/>
    <property type="match status" value="1"/>
</dbReference>
<dbReference type="Proteomes" id="UP000198891">
    <property type="component" value="Unassembled WGS sequence"/>
</dbReference>
<keyword evidence="1" id="KW-0732">Signal</keyword>
<protein>
    <submittedName>
        <fullName evidence="2">Putative cell wall binding repeat 2</fullName>
    </submittedName>
</protein>
<feature type="signal peptide" evidence="1">
    <location>
        <begin position="1"/>
        <end position="35"/>
    </location>
</feature>
<dbReference type="RefSeq" id="WP_092550043.1">
    <property type="nucleotide sequence ID" value="NZ_FNPZ01000001.1"/>
</dbReference>
<evidence type="ECO:0000313" key="2">
    <source>
        <dbReference type="EMBL" id="SDY69036.1"/>
    </source>
</evidence>
<dbReference type="AlphaFoldDB" id="A0A1H3LXG1"/>
<feature type="chain" id="PRO_5011558599" evidence="1">
    <location>
        <begin position="36"/>
        <end position="353"/>
    </location>
</feature>
<evidence type="ECO:0000313" key="3">
    <source>
        <dbReference type="Proteomes" id="UP000198891"/>
    </source>
</evidence>
<dbReference type="Gene3D" id="3.40.50.12090">
    <property type="match status" value="1"/>
</dbReference>
<keyword evidence="3" id="KW-1185">Reference proteome</keyword>
<dbReference type="PANTHER" id="PTHR30032">
    <property type="entry name" value="N-ACETYLMURAMOYL-L-ALANINE AMIDASE-RELATED"/>
    <property type="match status" value="1"/>
</dbReference>
<sequence length="353" mass="35455">MKSSLRYSHRLLSGFVATLIAAGGLVAGTAASAQAAPPPPSGHRDHGPAVVPDPFVERIGGADRYAVSAAVSAHSFEPGVPVAYVASGEVFSDALSASAAAGAEGGVVLLTQPDAIPTPVATELRRLKPQRIVVLGGTATIAPEVETALRAFSGRVDRIGGADRFAVSAKVSASVFGSHRPVAYVASGTAYPDALSASAAAGRLGGPVLLVRPDAIPVLVADELRRLAPAKIVVLGGLSSVADSVISELRTMGTTTRIDGADRYAVSAAVSAGAFPPGVPTVYVASGTAFADALSGGAAAIANAGPMLLVTTDSIPTAVGVELDRLRPRRIVVLGGTASVSDATLEKLRAYLR</sequence>
<accession>A0A1H3LXG1</accession>
<dbReference type="GO" id="GO:0030288">
    <property type="term" value="C:outer membrane-bounded periplasmic space"/>
    <property type="evidence" value="ECO:0007669"/>
    <property type="project" value="TreeGrafter"/>
</dbReference>
<evidence type="ECO:0000256" key="1">
    <source>
        <dbReference type="SAM" id="SignalP"/>
    </source>
</evidence>
<reference evidence="2 3" key="1">
    <citation type="submission" date="2016-10" db="EMBL/GenBank/DDBJ databases">
        <authorList>
            <person name="de Groot N.N."/>
        </authorList>
    </citation>
    <scope>NUCLEOTIDE SEQUENCE [LARGE SCALE GENOMIC DNA]</scope>
    <source>
        <strain evidence="2 3">CGMCC 4.3491</strain>
    </source>
</reference>
<dbReference type="InterPro" id="IPR051922">
    <property type="entry name" value="Bact_Sporulation_Assoc"/>
</dbReference>
<proteinExistence type="predicted"/>
<dbReference type="STRING" id="381665.SAMN05216554_1176"/>
<dbReference type="EMBL" id="FNPZ01000001">
    <property type="protein sequence ID" value="SDY69036.1"/>
    <property type="molecule type" value="Genomic_DNA"/>
</dbReference>